<feature type="transmembrane region" description="Helical" evidence="2">
    <location>
        <begin position="90"/>
        <end position="113"/>
    </location>
</feature>
<sequence length="129" mass="14968">MLPLPKEKNAEKLQSSCRHKHTFLSLSCLFSPLAFSLRTADRQVDTNSKAKRQTIDHKSNKKYARLPRHHAHTHAQKQTTKLKEPEKSKLSWTILGLIWTVCSWILIGAVFFFNKATWDNFSCELALYK</sequence>
<evidence type="ECO:0000256" key="1">
    <source>
        <dbReference type="SAM" id="MobiDB-lite"/>
    </source>
</evidence>
<comment type="caution">
    <text evidence="3">The sequence shown here is derived from an EMBL/GenBank/DDBJ whole genome shotgun (WGS) entry which is preliminary data.</text>
</comment>
<proteinExistence type="predicted"/>
<feature type="region of interest" description="Disordered" evidence="1">
    <location>
        <begin position="46"/>
        <end position="86"/>
    </location>
</feature>
<accession>A0ABV0Z4P0</accession>
<keyword evidence="2" id="KW-1133">Transmembrane helix</keyword>
<evidence type="ECO:0000313" key="4">
    <source>
        <dbReference type="Proteomes" id="UP001469553"/>
    </source>
</evidence>
<keyword evidence="2" id="KW-0812">Transmembrane</keyword>
<keyword evidence="4" id="KW-1185">Reference proteome</keyword>
<gene>
    <name evidence="3" type="ORF">AMECASPLE_025615</name>
</gene>
<reference evidence="3 4" key="1">
    <citation type="submission" date="2021-06" db="EMBL/GenBank/DDBJ databases">
        <authorList>
            <person name="Palmer J.M."/>
        </authorList>
    </citation>
    <scope>NUCLEOTIDE SEQUENCE [LARGE SCALE GENOMIC DNA]</scope>
    <source>
        <strain evidence="3 4">AS_MEX2019</strain>
        <tissue evidence="3">Muscle</tissue>
    </source>
</reference>
<protein>
    <submittedName>
        <fullName evidence="3">Uncharacterized protein</fullName>
    </submittedName>
</protein>
<name>A0ABV0Z4P0_9TELE</name>
<feature type="compositionally biased region" description="Basic residues" evidence="1">
    <location>
        <begin position="59"/>
        <end position="75"/>
    </location>
</feature>
<dbReference type="Proteomes" id="UP001469553">
    <property type="component" value="Unassembled WGS sequence"/>
</dbReference>
<keyword evidence="2" id="KW-0472">Membrane</keyword>
<organism evidence="3 4">
    <name type="scientific">Ameca splendens</name>
    <dbReference type="NCBI Taxonomy" id="208324"/>
    <lineage>
        <taxon>Eukaryota</taxon>
        <taxon>Metazoa</taxon>
        <taxon>Chordata</taxon>
        <taxon>Craniata</taxon>
        <taxon>Vertebrata</taxon>
        <taxon>Euteleostomi</taxon>
        <taxon>Actinopterygii</taxon>
        <taxon>Neopterygii</taxon>
        <taxon>Teleostei</taxon>
        <taxon>Neoteleostei</taxon>
        <taxon>Acanthomorphata</taxon>
        <taxon>Ovalentaria</taxon>
        <taxon>Atherinomorphae</taxon>
        <taxon>Cyprinodontiformes</taxon>
        <taxon>Goodeidae</taxon>
        <taxon>Ameca</taxon>
    </lineage>
</organism>
<evidence type="ECO:0000256" key="2">
    <source>
        <dbReference type="SAM" id="Phobius"/>
    </source>
</evidence>
<evidence type="ECO:0000313" key="3">
    <source>
        <dbReference type="EMBL" id="MEQ2300453.1"/>
    </source>
</evidence>
<dbReference type="EMBL" id="JAHRIP010049561">
    <property type="protein sequence ID" value="MEQ2300453.1"/>
    <property type="molecule type" value="Genomic_DNA"/>
</dbReference>